<proteinExistence type="predicted"/>
<organism evidence="4 5">
    <name type="scientific">Maritimibacter harenae</name>
    <dbReference type="NCBI Taxonomy" id="2606218"/>
    <lineage>
        <taxon>Bacteria</taxon>
        <taxon>Pseudomonadati</taxon>
        <taxon>Pseudomonadota</taxon>
        <taxon>Alphaproteobacteria</taxon>
        <taxon>Rhodobacterales</taxon>
        <taxon>Roseobacteraceae</taxon>
        <taxon>Maritimibacter</taxon>
    </lineage>
</organism>
<dbReference type="SUPFAM" id="SSF51445">
    <property type="entry name" value="(Trans)glycosidases"/>
    <property type="match status" value="1"/>
</dbReference>
<protein>
    <submittedName>
        <fullName evidence="4">Host specificity protein</fullName>
    </submittedName>
</protein>
<sequence>MATIVLSAVGAAVGASVGGSVLGLSSVVIGRAVGAIAGRMIDNTLVGGGSRAVETGKLGRLRLTGVSEGAPIGRVHGRFRVGGQVIWADRIRENRHVNAAESGGSGKGFAASGPTVAEYSYSVTLAIALCEGEITRVGRVWADGAEVKPGHLSMRVYPGSESQAPDPALEAALGPGNTPAFRGTAYVVIENLDLNAYGNRIPVLNFEVMRPEQPDQAPGIARGTRAVALIPGCGEYALATDIVRFSGRPGEAMPVNQHTPLGTSDFEASVSMLEGELPNCEAVSLVVSWFGTDLRAGACGLHPRVEQSARDSAAMPWSVSGLTRTQAGEVPKQDGAPVYGGTPTDQSVVQAIDRLRQAGQAVTFYPFILMEQLAGNGLPDPWSGAADQPALPWRGRITLSAAPGTDGSPDGTAAADAEVDAFFGTAGPQHFTVDGATVSYSGPDEWSYRRFILHYAALCAAAGGVDAFLIGSEMRGLTQIRGTGGTFPAVAALRSLAADVRQVLGPDVKISYAADWSEYFGYHPQDGSGDVYFHLDPLWADDEIDFIGIDNYMPLADWREGPDHADAHWGAIYDLDYLKANVAGGEGYDWYYHAPEARAVQLRTPITDGAHGEPWVFRYKDIRSWWEHEHHERIGGVRQTAPTAWQAGSKPVWFTEYGCAAIDKGANQPNAFLDPKSAESALPRQSNGRRDDYMQMQYLRAMREYWDDPEHNPTHPITGVTMVDMSRAHAWAWDARPFPWFPGLRDTWSDWENYARGHWLNGRATNVSLAAVVTEICRRSGVTRVDTTRLHGLLRGYHVDQVTDARAALQPLMLAYGFEAAERGGRLEFFTRSGAPDGTLDPATLAATGEIDGDLELTRAPEAEMIGRVRINHAEADAAYDIRATEAVFADEETRAVSTSDLPLVLTGAEAQATAERWLAEARVARDRARFALPPSALGRQAGEVVEIASEAGGGHYRIDHVEQAGVQMVEAVRVEPGVLAPAETPQRAPALAPFTPAVPVHPIFLDLPALTGDVLAHLPRVAVTADPWPGPVAVFSSTTDNGYGLNRVVTARARVGITESVLPRARPGLIDRGPALRVRMLGGALSSAGVDGLFDGENVAVIGFGTPDGWEVFQFAQAELVEAGVYALSGRLRGQAGSEWVMPDEWPVGATVVILDGAVTPLDLPLSARGLERHYRYGPASEPIDDATYDHAVVTTQGVGLRPYAPVHLRATRAGGDVAVSWVRRTRVDGDSWQGVDVPLGEEAELYRVRVRQGGAVKRELTVSAPHWTYDAAAQAADGVIAPFEVEVAQLSQSFGPGPSARIDVPS</sequence>
<dbReference type="EMBL" id="WTUX01000017">
    <property type="protein sequence ID" value="MZR14037.1"/>
    <property type="molecule type" value="Genomic_DNA"/>
</dbReference>
<dbReference type="Gene3D" id="3.20.20.80">
    <property type="entry name" value="Glycosidases"/>
    <property type="match status" value="1"/>
</dbReference>
<dbReference type="InterPro" id="IPR032876">
    <property type="entry name" value="J_dom"/>
</dbReference>
<evidence type="ECO:0000259" key="3">
    <source>
        <dbReference type="Pfam" id="PF23666"/>
    </source>
</evidence>
<feature type="domain" description="Tip attachment protein J" evidence="2">
    <location>
        <begin position="800"/>
        <end position="963"/>
    </location>
</feature>
<dbReference type="InterPro" id="IPR017853">
    <property type="entry name" value="GH"/>
</dbReference>
<dbReference type="InterPro" id="IPR025195">
    <property type="entry name" value="GTA_TIM_dom"/>
</dbReference>
<reference evidence="4 5" key="1">
    <citation type="submission" date="2019-12" db="EMBL/GenBank/DDBJ databases">
        <title>Maritimibacter sp. nov. sp. isolated from sea sand.</title>
        <authorList>
            <person name="Kim J."/>
            <person name="Jeong S.E."/>
            <person name="Jung H.S."/>
            <person name="Jeon C.O."/>
        </authorList>
    </citation>
    <scope>NUCLEOTIDE SEQUENCE [LARGE SCALE GENOMIC DNA]</scope>
    <source>
        <strain evidence="4 5">DP07</strain>
    </source>
</reference>
<comment type="caution">
    <text evidence="4">The sequence shown here is derived from an EMBL/GenBank/DDBJ whole genome shotgun (WGS) entry which is preliminary data.</text>
</comment>
<dbReference type="Pfam" id="PF13547">
    <property type="entry name" value="GTA_TIM"/>
    <property type="match status" value="1"/>
</dbReference>
<dbReference type="RefSeq" id="WP_161352161.1">
    <property type="nucleotide sequence ID" value="NZ_WTUX01000017.1"/>
</dbReference>
<evidence type="ECO:0000313" key="5">
    <source>
        <dbReference type="Proteomes" id="UP000467322"/>
    </source>
</evidence>
<evidence type="ECO:0000259" key="1">
    <source>
        <dbReference type="Pfam" id="PF13547"/>
    </source>
</evidence>
<feature type="domain" description="GTA TIM-barrel-like" evidence="1">
    <location>
        <begin position="446"/>
        <end position="742"/>
    </location>
</feature>
<dbReference type="Pfam" id="PF23666">
    <property type="entry name" value="Rcc01698_C"/>
    <property type="match status" value="1"/>
</dbReference>
<keyword evidence="5" id="KW-1185">Reference proteome</keyword>
<accession>A0A845M863</accession>
<name>A0A845M863_9RHOB</name>
<evidence type="ECO:0000313" key="4">
    <source>
        <dbReference type="EMBL" id="MZR14037.1"/>
    </source>
</evidence>
<dbReference type="Proteomes" id="UP000467322">
    <property type="component" value="Unassembled WGS sequence"/>
</dbReference>
<evidence type="ECO:0000259" key="2">
    <source>
        <dbReference type="Pfam" id="PF13550"/>
    </source>
</evidence>
<feature type="domain" description="Rcc01698-like C-terminal" evidence="3">
    <location>
        <begin position="1054"/>
        <end position="1154"/>
    </location>
</feature>
<dbReference type="CDD" id="cd19607">
    <property type="entry name" value="GTA_TIM-barrel-like"/>
    <property type="match status" value="1"/>
</dbReference>
<dbReference type="InterPro" id="IPR056490">
    <property type="entry name" value="Rcc01698_C"/>
</dbReference>
<dbReference type="Pfam" id="PF13550">
    <property type="entry name" value="Phage-tail_3"/>
    <property type="match status" value="1"/>
</dbReference>
<gene>
    <name evidence="4" type="ORF">GQE99_13525</name>
</gene>